<dbReference type="GO" id="GO:0045944">
    <property type="term" value="P:positive regulation of transcription by RNA polymerase II"/>
    <property type="evidence" value="ECO:0007669"/>
    <property type="project" value="TreeGrafter"/>
</dbReference>
<evidence type="ECO:0000256" key="1">
    <source>
        <dbReference type="ARBA" id="ARBA00022737"/>
    </source>
</evidence>
<dbReference type="PROSITE" id="PS50297">
    <property type="entry name" value="ANK_REP_REGION"/>
    <property type="match status" value="4"/>
</dbReference>
<name>A0A2K0UGP6_GIBNY</name>
<sequence length="804" mass="86576">MAEIFAIVSTCIGLASQIGKTIKTIDGLIEAYQSVPDDLESLSSWLRTTQRTIETLQGVIDTPGAVYGSVKDDINRSLASCLRTVLKLHGSVENIAADAAKPKADGTVAVVDKSARFRYLWNESSITVEKTELHQHMQAIDLLLNVVQFTQGYQQRVVIDRPGNAPKPQAVVQEGTNIQQNGTSQIQLANSLYSKANLHRIFHFNTFGKKTLLGKELCKAASEGDVGRIRSLIAKGAKVDFKSGSSAPYDTPSTIALSQRKLISLLVLAENGAAVNIRSCSDTHCCTPLSLAAEIGTTDDIKKLIGYGADPDFVISKEGGNAPLHIAAMLGRLEAVEALVEGKASLGLRGCQGQTPLHMAGSEEVSRALIRHGAPLHILDDNGELPLHSAARRGFRDPISDMLAQNAPLNKPNNWQSTPLSVACKNGHLELARYLCRRGGRLTVDDNGLGDACQFGALPDTIEAYISAGAPVNKLYLVSDGYVFSRAASPLQLACAVGYIDTAGHLLRNSANVNLKDRFGRTALHYAVERHGNRRDIIRLLLHSGADVNARDKKFMSPLHIAARYAEDASSDSPDPNVAQLLAAHPNVNVRDSTGYTPLHFLCQHSSAVSTLKTLLEAGADYSLADDLLRTPGAVLVAANSVNPDATKGYANMARLLVQAGAKGFDRRQERMKTLHDRVAARDLPAVNALLETGVCVSHDAFCAACEQEAPELVRKLIEGGADVNGSIQYGMSYDRIFPLHIACKVRSEPMALELCKILLEAGASSSVIMGHSDKTPWYFAHLRGHSSVMELLSKWKAIAPSSQ</sequence>
<evidence type="ECO:0000313" key="4">
    <source>
        <dbReference type="EMBL" id="PNP56937.1"/>
    </source>
</evidence>
<accession>A0A2K0UGP6</accession>
<dbReference type="PANTHER" id="PTHR24193:SF121">
    <property type="entry name" value="ADA2A-CONTAINING COMPLEX COMPONENT 3, ISOFORM D"/>
    <property type="match status" value="1"/>
</dbReference>
<dbReference type="GO" id="GO:0000976">
    <property type="term" value="F:transcription cis-regulatory region binding"/>
    <property type="evidence" value="ECO:0007669"/>
    <property type="project" value="TreeGrafter"/>
</dbReference>
<evidence type="ECO:0000256" key="3">
    <source>
        <dbReference type="PROSITE-ProRule" id="PRU00023"/>
    </source>
</evidence>
<dbReference type="InterPro" id="IPR036770">
    <property type="entry name" value="Ankyrin_rpt-contain_sf"/>
</dbReference>
<feature type="repeat" description="ANK" evidence="3">
    <location>
        <begin position="594"/>
        <end position="627"/>
    </location>
</feature>
<dbReference type="PROSITE" id="PS50088">
    <property type="entry name" value="ANK_REPEAT"/>
    <property type="match status" value="6"/>
</dbReference>
<protein>
    <submittedName>
        <fullName evidence="4">Uncharacterized protein</fullName>
    </submittedName>
</protein>
<feature type="repeat" description="ANK" evidence="3">
    <location>
        <begin position="486"/>
        <end position="518"/>
    </location>
</feature>
<feature type="repeat" description="ANK" evidence="3">
    <location>
        <begin position="415"/>
        <end position="447"/>
    </location>
</feature>
<evidence type="ECO:0000313" key="5">
    <source>
        <dbReference type="Proteomes" id="UP000236664"/>
    </source>
</evidence>
<dbReference type="GO" id="GO:0005634">
    <property type="term" value="C:nucleus"/>
    <property type="evidence" value="ECO:0007669"/>
    <property type="project" value="TreeGrafter"/>
</dbReference>
<keyword evidence="1" id="KW-0677">Repeat</keyword>
<dbReference type="Proteomes" id="UP000236664">
    <property type="component" value="Unassembled WGS sequence"/>
</dbReference>
<keyword evidence="2 3" id="KW-0040">ANK repeat</keyword>
<dbReference type="SUPFAM" id="SSF48403">
    <property type="entry name" value="Ankyrin repeat"/>
    <property type="match status" value="2"/>
</dbReference>
<feature type="repeat" description="ANK" evidence="3">
    <location>
        <begin position="319"/>
        <end position="351"/>
    </location>
</feature>
<dbReference type="PANTHER" id="PTHR24193">
    <property type="entry name" value="ANKYRIN REPEAT PROTEIN"/>
    <property type="match status" value="1"/>
</dbReference>
<dbReference type="OrthoDB" id="195446at2759"/>
<dbReference type="PRINTS" id="PR01415">
    <property type="entry name" value="ANKYRIN"/>
</dbReference>
<dbReference type="STRING" id="42673.A0A2K0UGP6"/>
<gene>
    <name evidence="4" type="ORF">FNYG_15304</name>
</gene>
<comment type="caution">
    <text evidence="4">The sequence shown here is derived from an EMBL/GenBank/DDBJ whole genome shotgun (WGS) entry which is preliminary data.</text>
</comment>
<proteinExistence type="predicted"/>
<dbReference type="AlphaFoldDB" id="A0A2K0UGP6"/>
<dbReference type="Pfam" id="PF13857">
    <property type="entry name" value="Ank_5"/>
    <property type="match status" value="1"/>
</dbReference>
<dbReference type="Pfam" id="PF00023">
    <property type="entry name" value="Ank"/>
    <property type="match status" value="1"/>
</dbReference>
<dbReference type="SMART" id="SM00248">
    <property type="entry name" value="ANK"/>
    <property type="match status" value="12"/>
</dbReference>
<dbReference type="Pfam" id="PF12796">
    <property type="entry name" value="Ank_2"/>
    <property type="match status" value="2"/>
</dbReference>
<dbReference type="EMBL" id="MTQA01000525">
    <property type="protein sequence ID" value="PNP56937.1"/>
    <property type="molecule type" value="Genomic_DNA"/>
</dbReference>
<reference evidence="4 5" key="1">
    <citation type="submission" date="2017-06" db="EMBL/GenBank/DDBJ databases">
        <title>Genome of Fusarium nygamai isolate CS10214.</title>
        <authorList>
            <person name="Gardiner D.M."/>
            <person name="Obanor F."/>
            <person name="Kazan K."/>
        </authorList>
    </citation>
    <scope>NUCLEOTIDE SEQUENCE [LARGE SCALE GENOMIC DNA]</scope>
    <source>
        <strain evidence="4 5">CS10214</strain>
    </source>
</reference>
<dbReference type="Gene3D" id="1.25.40.20">
    <property type="entry name" value="Ankyrin repeat-containing domain"/>
    <property type="match status" value="4"/>
</dbReference>
<feature type="repeat" description="ANK" evidence="3">
    <location>
        <begin position="382"/>
        <end position="414"/>
    </location>
</feature>
<feature type="repeat" description="ANK" evidence="3">
    <location>
        <begin position="519"/>
        <end position="553"/>
    </location>
</feature>
<organism evidence="4 5">
    <name type="scientific">Gibberella nygamai</name>
    <name type="common">Bean root rot disease fungus</name>
    <name type="synonym">Fusarium nygamai</name>
    <dbReference type="NCBI Taxonomy" id="42673"/>
    <lineage>
        <taxon>Eukaryota</taxon>
        <taxon>Fungi</taxon>
        <taxon>Dikarya</taxon>
        <taxon>Ascomycota</taxon>
        <taxon>Pezizomycotina</taxon>
        <taxon>Sordariomycetes</taxon>
        <taxon>Hypocreomycetidae</taxon>
        <taxon>Hypocreales</taxon>
        <taxon>Nectriaceae</taxon>
        <taxon>Fusarium</taxon>
        <taxon>Fusarium fujikuroi species complex</taxon>
    </lineage>
</organism>
<evidence type="ECO:0000256" key="2">
    <source>
        <dbReference type="ARBA" id="ARBA00023043"/>
    </source>
</evidence>
<dbReference type="InterPro" id="IPR002110">
    <property type="entry name" value="Ankyrin_rpt"/>
</dbReference>
<dbReference type="InterPro" id="IPR050663">
    <property type="entry name" value="Ankyrin-SOCS_Box"/>
</dbReference>
<keyword evidence="5" id="KW-1185">Reference proteome</keyword>